<keyword evidence="2" id="KW-1185">Reference proteome</keyword>
<gene>
    <name evidence="1" type="ORF">IHE45_11G102600</name>
</gene>
<organism evidence="1 2">
    <name type="scientific">Dioscorea alata</name>
    <name type="common">Purple yam</name>
    <dbReference type="NCBI Taxonomy" id="55571"/>
    <lineage>
        <taxon>Eukaryota</taxon>
        <taxon>Viridiplantae</taxon>
        <taxon>Streptophyta</taxon>
        <taxon>Embryophyta</taxon>
        <taxon>Tracheophyta</taxon>
        <taxon>Spermatophyta</taxon>
        <taxon>Magnoliopsida</taxon>
        <taxon>Liliopsida</taxon>
        <taxon>Dioscoreales</taxon>
        <taxon>Dioscoreaceae</taxon>
        <taxon>Dioscorea</taxon>
    </lineage>
</organism>
<dbReference type="EMBL" id="CM037021">
    <property type="protein sequence ID" value="KAH7669815.1"/>
    <property type="molecule type" value="Genomic_DNA"/>
</dbReference>
<name>A0ACB7V8K0_DIOAL</name>
<dbReference type="Proteomes" id="UP000827976">
    <property type="component" value="Chromosome 11"/>
</dbReference>
<sequence length="501" mass="53596">MGAEQSKEELVYQQVNYGNVEGIKDLRRKGAGLEYVDNEGKTPLILACLRADLLHVAETLIQLGANVNAYRPGSHAGTPLHHAAKRGLDQTVALLLSHGANPLVMNDDCETALDLARAKGHIHVVRMIENYICLFSGWLRELYGPSFLEALAPQWVSRKIWAVVLPCDSRNLMNPSKFDLAIYPDLQAAQPRTRVALWKAQIEEPKFNQADPALLIVDKATKSRFKFLAALEGDKQQLQRFYDACKGIRSHIANPSTPVGLPVTNQLQSNPQTSTAPAAAGAPIPGEDVELAMAINASIQSAIAEGIPPLSDVQPNTNSSNTNGWGNPSSDASYNGWGMPDATPSSKNAQTQVVETPASSSYNGWAAPQSQMNNPPNTQSMSEAPPVPSASPSATPSAPPVPDDEFYNGPIQYPSIDSTPVNLTVPPLDIQSGKQGAKDSSTGNDSSGSCVICLDAPVEGACIPCGHMAGCMSCLKEIKAKKWGCPVCRAKIDQVIRLYAV</sequence>
<proteinExistence type="predicted"/>
<accession>A0ACB7V8K0</accession>
<evidence type="ECO:0000313" key="2">
    <source>
        <dbReference type="Proteomes" id="UP000827976"/>
    </source>
</evidence>
<protein>
    <submittedName>
        <fullName evidence="1">E3 ubiquitin ligase protein</fullName>
    </submittedName>
</protein>
<comment type="caution">
    <text evidence="1">The sequence shown here is derived from an EMBL/GenBank/DDBJ whole genome shotgun (WGS) entry which is preliminary data.</text>
</comment>
<reference evidence="2" key="1">
    <citation type="journal article" date="2022" name="Nat. Commun.">
        <title>Chromosome evolution and the genetic basis of agronomically important traits in greater yam.</title>
        <authorList>
            <person name="Bredeson J.V."/>
            <person name="Lyons J.B."/>
            <person name="Oniyinde I.O."/>
            <person name="Okereke N.R."/>
            <person name="Kolade O."/>
            <person name="Nnabue I."/>
            <person name="Nwadili C.O."/>
            <person name="Hribova E."/>
            <person name="Parker M."/>
            <person name="Nwogha J."/>
            <person name="Shu S."/>
            <person name="Carlson J."/>
            <person name="Kariba R."/>
            <person name="Muthemba S."/>
            <person name="Knop K."/>
            <person name="Barton G.J."/>
            <person name="Sherwood A.V."/>
            <person name="Lopez-Montes A."/>
            <person name="Asiedu R."/>
            <person name="Jamnadass R."/>
            <person name="Muchugi A."/>
            <person name="Goodstein D."/>
            <person name="Egesi C.N."/>
            <person name="Featherston J."/>
            <person name="Asfaw A."/>
            <person name="Simpson G.G."/>
            <person name="Dolezel J."/>
            <person name="Hendre P.S."/>
            <person name="Van Deynze A."/>
            <person name="Kumar P.L."/>
            <person name="Obidiegwu J.E."/>
            <person name="Bhattacharjee R."/>
            <person name="Rokhsar D.S."/>
        </authorList>
    </citation>
    <scope>NUCLEOTIDE SEQUENCE [LARGE SCALE GENOMIC DNA]</scope>
    <source>
        <strain evidence="2">cv. TDa95/00328</strain>
    </source>
</reference>
<evidence type="ECO:0000313" key="1">
    <source>
        <dbReference type="EMBL" id="KAH7669815.1"/>
    </source>
</evidence>